<dbReference type="PROSITE" id="PS51340">
    <property type="entry name" value="MOSC"/>
    <property type="match status" value="1"/>
</dbReference>
<reference evidence="3" key="1">
    <citation type="submission" date="2016-10" db="EMBL/GenBank/DDBJ databases">
        <authorList>
            <person name="Varghese N."/>
            <person name="Submissions S."/>
        </authorList>
    </citation>
    <scope>NUCLEOTIDE SEQUENCE [LARGE SCALE GENOMIC DNA]</scope>
    <source>
        <strain evidence="3">JCM 18195</strain>
    </source>
</reference>
<dbReference type="SUPFAM" id="SSF141673">
    <property type="entry name" value="MOSC N-terminal domain-like"/>
    <property type="match status" value="1"/>
</dbReference>
<accession>A0A1I5U4U3</accession>
<feature type="domain" description="MOSC" evidence="1">
    <location>
        <begin position="120"/>
        <end position="267"/>
    </location>
</feature>
<dbReference type="Pfam" id="PF03476">
    <property type="entry name" value="MOSC_N"/>
    <property type="match status" value="1"/>
</dbReference>
<dbReference type="GO" id="GO:0030170">
    <property type="term" value="F:pyridoxal phosphate binding"/>
    <property type="evidence" value="ECO:0007669"/>
    <property type="project" value="InterPro"/>
</dbReference>
<dbReference type="InterPro" id="IPR005303">
    <property type="entry name" value="MOCOS_middle"/>
</dbReference>
<dbReference type="GO" id="GO:0030151">
    <property type="term" value="F:molybdenum ion binding"/>
    <property type="evidence" value="ECO:0007669"/>
    <property type="project" value="InterPro"/>
</dbReference>
<protein>
    <recommendedName>
        <fullName evidence="1">MOSC domain-containing protein</fullName>
    </recommendedName>
</protein>
<dbReference type="SUPFAM" id="SSF50800">
    <property type="entry name" value="PK beta-barrel domain-like"/>
    <property type="match status" value="1"/>
</dbReference>
<dbReference type="AlphaFoldDB" id="A0A1I5U4U3"/>
<dbReference type="PANTHER" id="PTHR14237:SF19">
    <property type="entry name" value="MITOCHONDRIAL AMIDOXIME REDUCING COMPONENT 1"/>
    <property type="match status" value="1"/>
</dbReference>
<dbReference type="GO" id="GO:0003824">
    <property type="term" value="F:catalytic activity"/>
    <property type="evidence" value="ECO:0007669"/>
    <property type="project" value="InterPro"/>
</dbReference>
<dbReference type="InterPro" id="IPR005302">
    <property type="entry name" value="MoCF_Sase_C"/>
</dbReference>
<dbReference type="OrthoDB" id="581532at2"/>
<dbReference type="InterPro" id="IPR011037">
    <property type="entry name" value="Pyrv_Knase-like_insert_dom_sf"/>
</dbReference>
<evidence type="ECO:0000313" key="3">
    <source>
        <dbReference type="Proteomes" id="UP000243084"/>
    </source>
</evidence>
<organism evidence="2 3">
    <name type="scientific">Geopseudomonas sagittaria</name>
    <dbReference type="NCBI Taxonomy" id="1135990"/>
    <lineage>
        <taxon>Bacteria</taxon>
        <taxon>Pseudomonadati</taxon>
        <taxon>Pseudomonadota</taxon>
        <taxon>Gammaproteobacteria</taxon>
        <taxon>Pseudomonadales</taxon>
        <taxon>Pseudomonadaceae</taxon>
        <taxon>Geopseudomonas</taxon>
    </lineage>
</organism>
<sequence length="268" mass="29175">MLRLSALYRFPVKSLGGESLQRAEVDALGLAGDRRWMVVDAASGRFLTQRQLGQMAQIAARWRDDETLELSVSGRVPLAVAVPPADEALRGVTVWGDSLQVPDAGEAAAQWLSAFLGRDCRLVHVPPSRARQVDTGYAQVGDQVGFADGFPLLLIGQASLDDLAARVGRPLEMLRFRPNLVIEGADPYAEDGWGRLRIGAIEFERVKPCSRCAIPTLDPHSGERSNDGEPLKTLATYRRDADGVYFGQNLIQRGQGVLEVGMPVTLLD</sequence>
<gene>
    <name evidence="2" type="ORF">SAMN05216229_107123</name>
</gene>
<keyword evidence="3" id="KW-1185">Reference proteome</keyword>
<dbReference type="PANTHER" id="PTHR14237">
    <property type="entry name" value="MOLYBDOPTERIN COFACTOR SULFURASE MOSC"/>
    <property type="match status" value="1"/>
</dbReference>
<evidence type="ECO:0000313" key="2">
    <source>
        <dbReference type="EMBL" id="SFP89556.1"/>
    </source>
</evidence>
<dbReference type="EMBL" id="FOXM01000007">
    <property type="protein sequence ID" value="SFP89556.1"/>
    <property type="molecule type" value="Genomic_DNA"/>
</dbReference>
<dbReference type="Pfam" id="PF03473">
    <property type="entry name" value="MOSC"/>
    <property type="match status" value="1"/>
</dbReference>
<name>A0A1I5U4U3_9GAMM</name>
<proteinExistence type="predicted"/>
<evidence type="ECO:0000259" key="1">
    <source>
        <dbReference type="PROSITE" id="PS51340"/>
    </source>
</evidence>
<dbReference type="Proteomes" id="UP000243084">
    <property type="component" value="Unassembled WGS sequence"/>
</dbReference>
<dbReference type="RefSeq" id="WP_092431182.1">
    <property type="nucleotide sequence ID" value="NZ_FOXM01000007.1"/>
</dbReference>